<gene>
    <name evidence="2" type="ORF">ONZ51_g1268</name>
</gene>
<dbReference type="EMBL" id="JAPEVG010000017">
    <property type="protein sequence ID" value="KAJ8496163.1"/>
    <property type="molecule type" value="Genomic_DNA"/>
</dbReference>
<reference evidence="2" key="1">
    <citation type="submission" date="2022-11" db="EMBL/GenBank/DDBJ databases">
        <title>Genome Sequence of Cubamyces cubensis.</title>
        <authorList>
            <person name="Buettner E."/>
        </authorList>
    </citation>
    <scope>NUCLEOTIDE SEQUENCE</scope>
    <source>
        <strain evidence="2">MPL-01</strain>
    </source>
</reference>
<evidence type="ECO:0000313" key="2">
    <source>
        <dbReference type="EMBL" id="KAJ8496163.1"/>
    </source>
</evidence>
<dbReference type="Proteomes" id="UP001215151">
    <property type="component" value="Unassembled WGS sequence"/>
</dbReference>
<accession>A0AAD7U2X9</accession>
<organism evidence="2 3">
    <name type="scientific">Trametes cubensis</name>
    <dbReference type="NCBI Taxonomy" id="1111947"/>
    <lineage>
        <taxon>Eukaryota</taxon>
        <taxon>Fungi</taxon>
        <taxon>Dikarya</taxon>
        <taxon>Basidiomycota</taxon>
        <taxon>Agaricomycotina</taxon>
        <taxon>Agaricomycetes</taxon>
        <taxon>Polyporales</taxon>
        <taxon>Polyporaceae</taxon>
        <taxon>Trametes</taxon>
    </lineage>
</organism>
<proteinExistence type="predicted"/>
<sequence>MPVVARGYGAYISCDGQEVKSYRIKVEDKVASCYVLNTPGRDYRVHWVDSKPPTHLSVEVRVDGRRIGVVSHTKGSSKASSSGLRVALEAHDLSHAAPHDALPSAFSEEVGTLEVRLRRVRDFVAVPVPSKAAYARRSTKNSTASVAAGKRQGTPQKLVTVLRPILIDDKPYVIFRFMYRTQDYLEANGIADSGPRPSPNLNTTPSTSKGRQKKRASETSCAAPVDEPPTKRQRKSTKEQDPPFTSNEPNEPYPDDDMYLGPPQDFGEPPDISPDAVAAPSEAVGDLVQHTESCSSACNAVQPSEHTNGSDDEDERMVEMHLSACKGLSQPEIDIGRVMNVKTEVMEPALHIKHEPDLDGAVPSSYVMPVENGAEPPGTEETVVEIHVSSRNQHVIFGAPVPAKVVKKEEETESPLVPDVIGRGEYLVKTEEQESSVIEVHLSAANLQEAFTGLTSMSVKQER</sequence>
<feature type="region of interest" description="Disordered" evidence="1">
    <location>
        <begin position="189"/>
        <end position="277"/>
    </location>
</feature>
<protein>
    <submittedName>
        <fullName evidence="2">Uncharacterized protein</fullName>
    </submittedName>
</protein>
<name>A0AAD7U2X9_9APHY</name>
<feature type="compositionally biased region" description="Polar residues" evidence="1">
    <location>
        <begin position="199"/>
        <end position="209"/>
    </location>
</feature>
<evidence type="ECO:0000313" key="3">
    <source>
        <dbReference type="Proteomes" id="UP001215151"/>
    </source>
</evidence>
<evidence type="ECO:0000256" key="1">
    <source>
        <dbReference type="SAM" id="MobiDB-lite"/>
    </source>
</evidence>
<comment type="caution">
    <text evidence="2">The sequence shown here is derived from an EMBL/GenBank/DDBJ whole genome shotgun (WGS) entry which is preliminary data.</text>
</comment>
<dbReference type="AlphaFoldDB" id="A0AAD7U2X9"/>
<keyword evidence="3" id="KW-1185">Reference proteome</keyword>